<keyword evidence="6" id="KW-0472">Membrane</keyword>
<keyword evidence="7" id="KW-0998">Cell outer membrane</keyword>
<keyword evidence="4" id="KW-0812">Transmembrane</keyword>
<dbReference type="InterPro" id="IPR005017">
    <property type="entry name" value="OMPP1/FadL/TodX"/>
</dbReference>
<comment type="caution">
    <text evidence="9">The sequence shown here is derived from an EMBL/GenBank/DDBJ whole genome shotgun (WGS) entry which is preliminary data.</text>
</comment>
<dbReference type="PANTHER" id="PTHR35093">
    <property type="entry name" value="OUTER MEMBRANE PROTEIN NMB0088-RELATED"/>
    <property type="match status" value="1"/>
</dbReference>
<feature type="signal peptide" evidence="8">
    <location>
        <begin position="1"/>
        <end position="23"/>
    </location>
</feature>
<protein>
    <recommendedName>
        <fullName evidence="11">Long-chain fatty acid transporter</fullName>
    </recommendedName>
</protein>
<dbReference type="EMBL" id="JABDJR010000311">
    <property type="protein sequence ID" value="NNF06665.1"/>
    <property type="molecule type" value="Genomic_DNA"/>
</dbReference>
<gene>
    <name evidence="9" type="ORF">HKN21_07885</name>
</gene>
<comment type="subcellular location">
    <subcellularLocation>
        <location evidence="1">Cell outer membrane</location>
        <topology evidence="1">Multi-pass membrane protein</topology>
    </subcellularLocation>
</comment>
<proteinExistence type="inferred from homology"/>
<keyword evidence="5 8" id="KW-0732">Signal</keyword>
<keyword evidence="3" id="KW-1134">Transmembrane beta strand</keyword>
<organism evidence="9 10">
    <name type="scientific">Eiseniibacteriota bacterium</name>
    <dbReference type="NCBI Taxonomy" id="2212470"/>
    <lineage>
        <taxon>Bacteria</taxon>
        <taxon>Candidatus Eiseniibacteriota</taxon>
    </lineage>
</organism>
<dbReference type="Proteomes" id="UP000547674">
    <property type="component" value="Unassembled WGS sequence"/>
</dbReference>
<accession>A0A7Y2H249</accession>
<evidence type="ECO:0000256" key="8">
    <source>
        <dbReference type="SAM" id="SignalP"/>
    </source>
</evidence>
<evidence type="ECO:0000256" key="5">
    <source>
        <dbReference type="ARBA" id="ARBA00022729"/>
    </source>
</evidence>
<sequence>MFRAPRRLLIALVALLVAVPAGATNGYFFHGYGTKYKALAGAGTALYLGPMAIANNPATLAFGNPGYDATVSLFSPSRSYTVTGDPSGAPSTLGLAPGEYESNSDVSFIPSIAATRYLNEDETVMIGIAGFGNGQMNTDYPLATFDPGASFPDTNPTGMDLTQMFLAPAIAFSLGERHAFGLSPILAYQRFDAKGLAPFGAMGSSSNIDKLSNNDYASSFGYGTRVGYLGELLDFFSVGFSYQTKIAMGEFDEYSGLFAEAGDFDIPANWTAGVMMGFYGMGIAFDVQHIAYSDVASIGNPLLPNLNNAQLGDAAGAGLGWEDMTIFKGGAWYMTNAGNMFRLGYSHGNQPVPESEVLLGILAPGVVEKHLTFGVSKVLDSGREFSFSLMRGLWGSVSGPNPLEAPGQQTIELSMDQWEFGFGVTF</sequence>
<dbReference type="GO" id="GO:0015483">
    <property type="term" value="F:long-chain fatty acid transporting porin activity"/>
    <property type="evidence" value="ECO:0007669"/>
    <property type="project" value="TreeGrafter"/>
</dbReference>
<dbReference type="AlphaFoldDB" id="A0A7Y2H249"/>
<name>A0A7Y2H249_UNCEI</name>
<feature type="chain" id="PRO_5031501596" description="Long-chain fatty acid transporter" evidence="8">
    <location>
        <begin position="24"/>
        <end position="426"/>
    </location>
</feature>
<dbReference type="SUPFAM" id="SSF56935">
    <property type="entry name" value="Porins"/>
    <property type="match status" value="1"/>
</dbReference>
<evidence type="ECO:0008006" key="11">
    <source>
        <dbReference type="Google" id="ProtNLM"/>
    </source>
</evidence>
<evidence type="ECO:0000256" key="4">
    <source>
        <dbReference type="ARBA" id="ARBA00022692"/>
    </source>
</evidence>
<dbReference type="GO" id="GO:0009279">
    <property type="term" value="C:cell outer membrane"/>
    <property type="evidence" value="ECO:0007669"/>
    <property type="project" value="UniProtKB-SubCell"/>
</dbReference>
<evidence type="ECO:0000313" key="10">
    <source>
        <dbReference type="Proteomes" id="UP000547674"/>
    </source>
</evidence>
<dbReference type="Gene3D" id="2.40.160.60">
    <property type="entry name" value="Outer membrane protein transport protein (OMPP1/FadL/TodX)"/>
    <property type="match status" value="1"/>
</dbReference>
<comment type="similarity">
    <text evidence="2">Belongs to the OmpP1/FadL family.</text>
</comment>
<dbReference type="PANTHER" id="PTHR35093:SF8">
    <property type="entry name" value="OUTER MEMBRANE PROTEIN NMB0088-RELATED"/>
    <property type="match status" value="1"/>
</dbReference>
<evidence type="ECO:0000256" key="7">
    <source>
        <dbReference type="ARBA" id="ARBA00023237"/>
    </source>
</evidence>
<evidence type="ECO:0000256" key="6">
    <source>
        <dbReference type="ARBA" id="ARBA00023136"/>
    </source>
</evidence>
<evidence type="ECO:0000313" key="9">
    <source>
        <dbReference type="EMBL" id="NNF06665.1"/>
    </source>
</evidence>
<evidence type="ECO:0000256" key="2">
    <source>
        <dbReference type="ARBA" id="ARBA00008163"/>
    </source>
</evidence>
<dbReference type="Pfam" id="PF03349">
    <property type="entry name" value="Toluene_X"/>
    <property type="match status" value="1"/>
</dbReference>
<evidence type="ECO:0000256" key="1">
    <source>
        <dbReference type="ARBA" id="ARBA00004571"/>
    </source>
</evidence>
<evidence type="ECO:0000256" key="3">
    <source>
        <dbReference type="ARBA" id="ARBA00022452"/>
    </source>
</evidence>
<reference evidence="9 10" key="1">
    <citation type="submission" date="2020-03" db="EMBL/GenBank/DDBJ databases">
        <title>Metabolic flexibility allows generalist bacteria to become dominant in a frequently disturbed ecosystem.</title>
        <authorList>
            <person name="Chen Y.-J."/>
            <person name="Leung P.M."/>
            <person name="Bay S.K."/>
            <person name="Hugenholtz P."/>
            <person name="Kessler A.J."/>
            <person name="Shelley G."/>
            <person name="Waite D.W."/>
            <person name="Cook P.L."/>
            <person name="Greening C."/>
        </authorList>
    </citation>
    <scope>NUCLEOTIDE SEQUENCE [LARGE SCALE GENOMIC DNA]</scope>
    <source>
        <strain evidence="9">SS_bin_28</strain>
    </source>
</reference>